<keyword evidence="5 12" id="KW-0067">ATP-binding</keyword>
<evidence type="ECO:0000256" key="9">
    <source>
        <dbReference type="ARBA" id="ARBA00034808"/>
    </source>
</evidence>
<evidence type="ECO:0000313" key="15">
    <source>
        <dbReference type="EMBL" id="MFC3110223.1"/>
    </source>
</evidence>
<dbReference type="GO" id="GO:0016787">
    <property type="term" value="F:hydrolase activity"/>
    <property type="evidence" value="ECO:0007669"/>
    <property type="project" value="UniProtKB-KW"/>
</dbReference>
<dbReference type="CDD" id="cd17932">
    <property type="entry name" value="DEXQc_UvrD"/>
    <property type="match status" value="1"/>
</dbReference>
<dbReference type="RefSeq" id="WP_390332574.1">
    <property type="nucleotide sequence ID" value="NZ_JBHRTP010000071.1"/>
</dbReference>
<keyword evidence="16" id="KW-1185">Reference proteome</keyword>
<feature type="domain" description="UvrD-like helicase C-terminal" evidence="14">
    <location>
        <begin position="263"/>
        <end position="540"/>
    </location>
</feature>
<evidence type="ECO:0000256" key="2">
    <source>
        <dbReference type="ARBA" id="ARBA00022741"/>
    </source>
</evidence>
<keyword evidence="3 12" id="KW-0378">Hydrolase</keyword>
<dbReference type="PROSITE" id="PS51198">
    <property type="entry name" value="UVRD_HELICASE_ATP_BIND"/>
    <property type="match status" value="1"/>
</dbReference>
<evidence type="ECO:0000256" key="12">
    <source>
        <dbReference type="PROSITE-ProRule" id="PRU00560"/>
    </source>
</evidence>
<comment type="catalytic activity">
    <reaction evidence="8">
        <text>Couples ATP hydrolysis with the unwinding of duplex DNA by translocating in the 3'-5' direction.</text>
        <dbReference type="EC" id="5.6.2.4"/>
    </reaction>
</comment>
<evidence type="ECO:0000259" key="14">
    <source>
        <dbReference type="PROSITE" id="PS51217"/>
    </source>
</evidence>
<evidence type="ECO:0000256" key="10">
    <source>
        <dbReference type="ARBA" id="ARBA00034923"/>
    </source>
</evidence>
<dbReference type="InterPro" id="IPR000212">
    <property type="entry name" value="DNA_helicase_UvrD/REP"/>
</dbReference>
<dbReference type="PROSITE" id="PS51217">
    <property type="entry name" value="UVRD_HELICASE_CTER"/>
    <property type="match status" value="1"/>
</dbReference>
<comment type="caution">
    <text evidence="15">The sequence shown here is derived from an EMBL/GenBank/DDBJ whole genome shotgun (WGS) entry which is preliminary data.</text>
</comment>
<proteinExistence type="inferred from homology"/>
<evidence type="ECO:0000256" key="11">
    <source>
        <dbReference type="ARBA" id="ARBA00048988"/>
    </source>
</evidence>
<evidence type="ECO:0000256" key="8">
    <source>
        <dbReference type="ARBA" id="ARBA00034617"/>
    </source>
</evidence>
<dbReference type="Gene3D" id="1.10.486.10">
    <property type="entry name" value="PCRA, domain 4"/>
    <property type="match status" value="1"/>
</dbReference>
<keyword evidence="6" id="KW-0238">DNA-binding</keyword>
<dbReference type="PANTHER" id="PTHR11070">
    <property type="entry name" value="UVRD / RECB / PCRA DNA HELICASE FAMILY MEMBER"/>
    <property type="match status" value="1"/>
</dbReference>
<evidence type="ECO:0000256" key="3">
    <source>
        <dbReference type="ARBA" id="ARBA00022801"/>
    </source>
</evidence>
<keyword evidence="7" id="KW-0413">Isomerase</keyword>
<evidence type="ECO:0000259" key="13">
    <source>
        <dbReference type="PROSITE" id="PS51198"/>
    </source>
</evidence>
<dbReference type="InterPro" id="IPR013986">
    <property type="entry name" value="DExx_box_DNA_helicase_dom_sf"/>
</dbReference>
<sequence length="603" mass="66945">MLNVNQQAALDSTDNTVVVAGPGSGKTRVIIAKIGKTYADHEYNRVCAVTFTRDAADELVRRVKAEFGEKLASKCRFGTFHSLAIQQLRDVNMLGQLATPQQQSVFINQAAKIASTPDDAITYEMAVERIESAKCSLVQRPEAMQDPVVMAYQKLLSRNRVSDLYDVIREAVMGMRDGTIQPMHAGSLPCTHLLVDEFQDSDEVQYAWIMEHVLRGVVTTVVGDDDQTIFEWRRALGYKGIVAFKEEAQAAEIVLGENYRCHKEILSYADNLIRHNKGNRIEKNLSAAKGPGGHVEIVVKGSIKDQAQALVERIEPFLVAVKDPGRFLFTVPPGSWAIIARNHGTLHAVESALNAKHIQYQRASGGFWKQYFLVVYLDLLKSIQLGTSTGVDSGLHFAGASNEGIERLHNATGGKLGRFLNNKMKPFDDIPKEDQQLFHRFSASSAEWRLALGAGDYDMVINGVSAFLQVEGLYRESDKDKCEALDSAAEILRKYGTWQIKMTDGRSRPPSIAERVAIVTEPNKKTTDGIALHTMHSCKGLEFDSVGILHVSDGTIPNHERPDDINDRRLLYVALTRAKNNLFISYKTGACSRFIHETGINLK</sequence>
<evidence type="ECO:0000256" key="6">
    <source>
        <dbReference type="ARBA" id="ARBA00023125"/>
    </source>
</evidence>
<feature type="domain" description="UvrD-like helicase ATP-binding" evidence="13">
    <location>
        <begin position="1"/>
        <end position="262"/>
    </location>
</feature>
<dbReference type="InterPro" id="IPR027417">
    <property type="entry name" value="P-loop_NTPase"/>
</dbReference>
<dbReference type="GO" id="GO:0004386">
    <property type="term" value="F:helicase activity"/>
    <property type="evidence" value="ECO:0007669"/>
    <property type="project" value="UniProtKB-KW"/>
</dbReference>
<dbReference type="PANTHER" id="PTHR11070:SF2">
    <property type="entry name" value="ATP-DEPENDENT DNA HELICASE SRS2"/>
    <property type="match status" value="1"/>
</dbReference>
<dbReference type="InterPro" id="IPR014017">
    <property type="entry name" value="DNA_helicase_UvrD-like_C"/>
</dbReference>
<dbReference type="Pfam" id="PF00580">
    <property type="entry name" value="UvrD-helicase"/>
    <property type="match status" value="1"/>
</dbReference>
<comment type="catalytic activity">
    <reaction evidence="11">
        <text>ATP + H2O = ADP + phosphate + H(+)</text>
        <dbReference type="Rhea" id="RHEA:13065"/>
        <dbReference type="ChEBI" id="CHEBI:15377"/>
        <dbReference type="ChEBI" id="CHEBI:15378"/>
        <dbReference type="ChEBI" id="CHEBI:30616"/>
        <dbReference type="ChEBI" id="CHEBI:43474"/>
        <dbReference type="ChEBI" id="CHEBI:456216"/>
        <dbReference type="EC" id="5.6.2.4"/>
    </reaction>
</comment>
<keyword evidence="4 12" id="KW-0347">Helicase</keyword>
<evidence type="ECO:0000256" key="4">
    <source>
        <dbReference type="ARBA" id="ARBA00022806"/>
    </source>
</evidence>
<dbReference type="EMBL" id="JBHRTP010000071">
    <property type="protein sequence ID" value="MFC3110223.1"/>
    <property type="molecule type" value="Genomic_DNA"/>
</dbReference>
<dbReference type="Proteomes" id="UP001595530">
    <property type="component" value="Unassembled WGS sequence"/>
</dbReference>
<dbReference type="EC" id="5.6.2.4" evidence="9"/>
<reference evidence="16" key="1">
    <citation type="journal article" date="2019" name="Int. J. Syst. Evol. Microbiol.">
        <title>The Global Catalogue of Microorganisms (GCM) 10K type strain sequencing project: providing services to taxonomists for standard genome sequencing and annotation.</title>
        <authorList>
            <consortium name="The Broad Institute Genomics Platform"/>
            <consortium name="The Broad Institute Genome Sequencing Center for Infectious Disease"/>
            <person name="Wu L."/>
            <person name="Ma J."/>
        </authorList>
    </citation>
    <scope>NUCLEOTIDE SEQUENCE [LARGE SCALE GENOMIC DNA]</scope>
    <source>
        <strain evidence="16">KCTC 42986</strain>
    </source>
</reference>
<protein>
    <recommendedName>
        <fullName evidence="9">DNA 3'-5' helicase</fullName>
        <ecNumber evidence="9">5.6.2.4</ecNumber>
    </recommendedName>
    <alternativeName>
        <fullName evidence="10">DNA 3'-5' helicase II</fullName>
    </alternativeName>
</protein>
<evidence type="ECO:0000313" key="16">
    <source>
        <dbReference type="Proteomes" id="UP001595530"/>
    </source>
</evidence>
<evidence type="ECO:0000256" key="1">
    <source>
        <dbReference type="ARBA" id="ARBA00009922"/>
    </source>
</evidence>
<dbReference type="Gene3D" id="1.10.10.160">
    <property type="match status" value="1"/>
</dbReference>
<evidence type="ECO:0000256" key="5">
    <source>
        <dbReference type="ARBA" id="ARBA00022840"/>
    </source>
</evidence>
<dbReference type="Gene3D" id="3.40.50.300">
    <property type="entry name" value="P-loop containing nucleotide triphosphate hydrolases"/>
    <property type="match status" value="2"/>
</dbReference>
<feature type="binding site" evidence="12">
    <location>
        <begin position="20"/>
        <end position="27"/>
    </location>
    <ligand>
        <name>ATP</name>
        <dbReference type="ChEBI" id="CHEBI:30616"/>
    </ligand>
</feature>
<dbReference type="SUPFAM" id="SSF52540">
    <property type="entry name" value="P-loop containing nucleoside triphosphate hydrolases"/>
    <property type="match status" value="1"/>
</dbReference>
<accession>A0ABV7F554</accession>
<dbReference type="InterPro" id="IPR014016">
    <property type="entry name" value="UvrD-like_ATP-bd"/>
</dbReference>
<dbReference type="Pfam" id="PF13361">
    <property type="entry name" value="UvrD_C"/>
    <property type="match status" value="1"/>
</dbReference>
<gene>
    <name evidence="15" type="ORF">ACFOFO_20040</name>
</gene>
<keyword evidence="2 12" id="KW-0547">Nucleotide-binding</keyword>
<organism evidence="15 16">
    <name type="scientific">Undibacterium arcticum</name>
    <dbReference type="NCBI Taxonomy" id="1762892"/>
    <lineage>
        <taxon>Bacteria</taxon>
        <taxon>Pseudomonadati</taxon>
        <taxon>Pseudomonadota</taxon>
        <taxon>Betaproteobacteria</taxon>
        <taxon>Burkholderiales</taxon>
        <taxon>Oxalobacteraceae</taxon>
        <taxon>Undibacterium</taxon>
    </lineage>
</organism>
<comment type="similarity">
    <text evidence="1">Belongs to the helicase family. UvrD subfamily.</text>
</comment>
<name>A0ABV7F554_9BURK</name>
<evidence type="ECO:0000256" key="7">
    <source>
        <dbReference type="ARBA" id="ARBA00023235"/>
    </source>
</evidence>